<dbReference type="EMBL" id="JAMFLX010000005">
    <property type="protein sequence ID" value="MCL6269420.1"/>
    <property type="molecule type" value="Genomic_DNA"/>
</dbReference>
<dbReference type="RefSeq" id="WP_249698432.1">
    <property type="nucleotide sequence ID" value="NZ_JAMFLX010000005.1"/>
</dbReference>
<proteinExistence type="predicted"/>
<gene>
    <name evidence="1" type="ORF">M3P05_05605</name>
</gene>
<dbReference type="Gene3D" id="3.40.30.10">
    <property type="entry name" value="Glutaredoxin"/>
    <property type="match status" value="1"/>
</dbReference>
<protein>
    <submittedName>
        <fullName evidence="1">Uncharacterized protein</fullName>
    </submittedName>
</protein>
<reference evidence="1 2" key="1">
    <citation type="submission" date="2022-05" db="EMBL/GenBank/DDBJ databases">
        <authorList>
            <person name="Park J.-S."/>
        </authorList>
    </citation>
    <scope>NUCLEOTIDE SEQUENCE [LARGE SCALE GENOMIC DNA]</scope>
    <source>
        <strain evidence="1 2">2012CJ34-2</strain>
    </source>
</reference>
<evidence type="ECO:0000313" key="1">
    <source>
        <dbReference type="EMBL" id="MCL6269420.1"/>
    </source>
</evidence>
<keyword evidence="2" id="KW-1185">Reference proteome</keyword>
<evidence type="ECO:0000313" key="2">
    <source>
        <dbReference type="Proteomes" id="UP001203338"/>
    </source>
</evidence>
<dbReference type="Proteomes" id="UP001203338">
    <property type="component" value="Unassembled WGS sequence"/>
</dbReference>
<accession>A0ABT0PDH2</accession>
<name>A0ABT0PDH2_9GAMM</name>
<organism evidence="1 2">
    <name type="scientific">Parendozoicomonas callyspongiae</name>
    <dbReference type="NCBI Taxonomy" id="2942213"/>
    <lineage>
        <taxon>Bacteria</taxon>
        <taxon>Pseudomonadati</taxon>
        <taxon>Pseudomonadota</taxon>
        <taxon>Gammaproteobacteria</taxon>
        <taxon>Oceanospirillales</taxon>
        <taxon>Endozoicomonadaceae</taxon>
        <taxon>Parendozoicomonas</taxon>
    </lineage>
</organism>
<sequence length="56" mass="6392">MSIQAGDQLPDFILFEFDDQEGVVEKRLSDLAWKKKVIVVGVPCARRDEPLCRNES</sequence>
<comment type="caution">
    <text evidence="1">The sequence shown here is derived from an EMBL/GenBank/DDBJ whole genome shotgun (WGS) entry which is preliminary data.</text>
</comment>